<keyword evidence="2" id="KW-1015">Disulfide bond</keyword>
<sequence>SKMVTISVKWRTLFVLLNVLTRECSSNIRNFMFSEVFYYGSNSNNQVNCGESLVGHKGVLSFPTLESGDTTYPNFAHCIWNITVDAGQVIHIVFDYFETEFYFDNLLISDSCNGIGEFNGAQLPDGLTSTGNQMFLTFTSDRSSTRKGFSVYWSGLPDNTEFFN</sequence>
<dbReference type="PANTHER" id="PTHR24251">
    <property type="entry name" value="OVOCHYMASE-RELATED"/>
    <property type="match status" value="1"/>
</dbReference>
<dbReference type="EMBL" id="CAXKWB010025775">
    <property type="protein sequence ID" value="CAL4128660.1"/>
    <property type="molecule type" value="Genomic_DNA"/>
</dbReference>
<dbReference type="InterPro" id="IPR035914">
    <property type="entry name" value="Sperma_CUB_dom_sf"/>
</dbReference>
<accession>A0AAV2RN12</accession>
<dbReference type="AlphaFoldDB" id="A0AAV2RN12"/>
<dbReference type="Proteomes" id="UP001497623">
    <property type="component" value="Unassembled WGS sequence"/>
</dbReference>
<keyword evidence="4" id="KW-0732">Signal</keyword>
<organism evidence="6 7">
    <name type="scientific">Meganyctiphanes norvegica</name>
    <name type="common">Northern krill</name>
    <name type="synonym">Thysanopoda norvegica</name>
    <dbReference type="NCBI Taxonomy" id="48144"/>
    <lineage>
        <taxon>Eukaryota</taxon>
        <taxon>Metazoa</taxon>
        <taxon>Ecdysozoa</taxon>
        <taxon>Arthropoda</taxon>
        <taxon>Crustacea</taxon>
        <taxon>Multicrustacea</taxon>
        <taxon>Malacostraca</taxon>
        <taxon>Eumalacostraca</taxon>
        <taxon>Eucarida</taxon>
        <taxon>Euphausiacea</taxon>
        <taxon>Euphausiidae</taxon>
        <taxon>Meganyctiphanes</taxon>
    </lineage>
</organism>
<protein>
    <recommendedName>
        <fullName evidence="5">CUB domain-containing protein</fullName>
    </recommendedName>
</protein>
<evidence type="ECO:0000259" key="5">
    <source>
        <dbReference type="PROSITE" id="PS01180"/>
    </source>
</evidence>
<evidence type="ECO:0000256" key="2">
    <source>
        <dbReference type="ARBA" id="ARBA00023157"/>
    </source>
</evidence>
<evidence type="ECO:0000256" key="3">
    <source>
        <dbReference type="PROSITE-ProRule" id="PRU00059"/>
    </source>
</evidence>
<feature type="chain" id="PRO_5043729965" description="CUB domain-containing protein" evidence="4">
    <location>
        <begin position="27"/>
        <end position="164"/>
    </location>
</feature>
<dbReference type="PROSITE" id="PS01180">
    <property type="entry name" value="CUB"/>
    <property type="match status" value="1"/>
</dbReference>
<feature type="domain" description="CUB" evidence="5">
    <location>
        <begin position="49"/>
        <end position="156"/>
    </location>
</feature>
<gene>
    <name evidence="6" type="ORF">MNOR_LOCUS26175</name>
</gene>
<proteinExistence type="predicted"/>
<dbReference type="SUPFAM" id="SSF49854">
    <property type="entry name" value="Spermadhesin, CUB domain"/>
    <property type="match status" value="1"/>
</dbReference>
<name>A0AAV2RN12_MEGNR</name>
<evidence type="ECO:0000313" key="6">
    <source>
        <dbReference type="EMBL" id="CAL4128660.1"/>
    </source>
</evidence>
<dbReference type="SMART" id="SM00042">
    <property type="entry name" value="CUB"/>
    <property type="match status" value="1"/>
</dbReference>
<evidence type="ECO:0000256" key="4">
    <source>
        <dbReference type="SAM" id="SignalP"/>
    </source>
</evidence>
<keyword evidence="1" id="KW-0677">Repeat</keyword>
<feature type="signal peptide" evidence="4">
    <location>
        <begin position="1"/>
        <end position="26"/>
    </location>
</feature>
<reference evidence="6 7" key="1">
    <citation type="submission" date="2024-05" db="EMBL/GenBank/DDBJ databases">
        <authorList>
            <person name="Wallberg A."/>
        </authorList>
    </citation>
    <scope>NUCLEOTIDE SEQUENCE [LARGE SCALE GENOMIC DNA]</scope>
</reference>
<dbReference type="Gene3D" id="2.60.120.290">
    <property type="entry name" value="Spermadhesin, CUB domain"/>
    <property type="match status" value="1"/>
</dbReference>
<dbReference type="InterPro" id="IPR000859">
    <property type="entry name" value="CUB_dom"/>
</dbReference>
<evidence type="ECO:0000256" key="1">
    <source>
        <dbReference type="ARBA" id="ARBA00022737"/>
    </source>
</evidence>
<feature type="non-terminal residue" evidence="6">
    <location>
        <position position="164"/>
    </location>
</feature>
<feature type="non-terminal residue" evidence="6">
    <location>
        <position position="1"/>
    </location>
</feature>
<comment type="caution">
    <text evidence="3">Lacks conserved residue(s) required for the propagation of feature annotation.</text>
</comment>
<keyword evidence="7" id="KW-1185">Reference proteome</keyword>
<comment type="caution">
    <text evidence="6">The sequence shown here is derived from an EMBL/GenBank/DDBJ whole genome shotgun (WGS) entry which is preliminary data.</text>
</comment>
<evidence type="ECO:0000313" key="7">
    <source>
        <dbReference type="Proteomes" id="UP001497623"/>
    </source>
</evidence>
<dbReference type="CDD" id="cd00041">
    <property type="entry name" value="CUB"/>
    <property type="match status" value="1"/>
</dbReference>
<dbReference type="Pfam" id="PF00431">
    <property type="entry name" value="CUB"/>
    <property type="match status" value="1"/>
</dbReference>